<sequence>MTFLRSSHQILIMPFKVWNVYHLKEFLRANNGHVFPKSPFFSFLPILVSQTGGLADIVLHTEHPFMCFPVNPELHFYLQNATAHLTSANHNTA</sequence>
<evidence type="ECO:0000313" key="1">
    <source>
        <dbReference type="EMBL" id="GFQ91383.1"/>
    </source>
</evidence>
<gene>
    <name evidence="1" type="ORF">TNCT_731791</name>
</gene>
<organism evidence="1 2">
    <name type="scientific">Trichonephila clavata</name>
    <name type="common">Joro spider</name>
    <name type="synonym">Nephila clavata</name>
    <dbReference type="NCBI Taxonomy" id="2740835"/>
    <lineage>
        <taxon>Eukaryota</taxon>
        <taxon>Metazoa</taxon>
        <taxon>Ecdysozoa</taxon>
        <taxon>Arthropoda</taxon>
        <taxon>Chelicerata</taxon>
        <taxon>Arachnida</taxon>
        <taxon>Araneae</taxon>
        <taxon>Araneomorphae</taxon>
        <taxon>Entelegynae</taxon>
        <taxon>Araneoidea</taxon>
        <taxon>Nephilidae</taxon>
        <taxon>Trichonephila</taxon>
    </lineage>
</organism>
<name>A0A8X6L2I5_TRICU</name>
<dbReference type="Proteomes" id="UP000887116">
    <property type="component" value="Unassembled WGS sequence"/>
</dbReference>
<evidence type="ECO:0000313" key="2">
    <source>
        <dbReference type="Proteomes" id="UP000887116"/>
    </source>
</evidence>
<comment type="caution">
    <text evidence="1">The sequence shown here is derived from an EMBL/GenBank/DDBJ whole genome shotgun (WGS) entry which is preliminary data.</text>
</comment>
<accession>A0A8X6L2I5</accession>
<proteinExistence type="predicted"/>
<protein>
    <submittedName>
        <fullName evidence="1">Uncharacterized protein</fullName>
    </submittedName>
</protein>
<dbReference type="EMBL" id="BMAO01023866">
    <property type="protein sequence ID" value="GFQ91383.1"/>
    <property type="molecule type" value="Genomic_DNA"/>
</dbReference>
<reference evidence="1" key="1">
    <citation type="submission" date="2020-07" db="EMBL/GenBank/DDBJ databases">
        <title>Multicomponent nature underlies the extraordinary mechanical properties of spider dragline silk.</title>
        <authorList>
            <person name="Kono N."/>
            <person name="Nakamura H."/>
            <person name="Mori M."/>
            <person name="Yoshida Y."/>
            <person name="Ohtoshi R."/>
            <person name="Malay A.D."/>
            <person name="Moran D.A.P."/>
            <person name="Tomita M."/>
            <person name="Numata K."/>
            <person name="Arakawa K."/>
        </authorList>
    </citation>
    <scope>NUCLEOTIDE SEQUENCE</scope>
</reference>
<keyword evidence="2" id="KW-1185">Reference proteome</keyword>
<dbReference type="AlphaFoldDB" id="A0A8X6L2I5"/>